<reference evidence="1" key="1">
    <citation type="submission" date="2016-05" db="EMBL/GenBank/DDBJ databases">
        <authorList>
            <person name="Lavstsen T."/>
            <person name="Jespersen J.S."/>
        </authorList>
    </citation>
    <scope>NUCLEOTIDE SEQUENCE</scope>
    <source>
        <tissue evidence="1">Brain</tissue>
    </source>
</reference>
<protein>
    <submittedName>
        <fullName evidence="1">Solute carrier family 16 (Monocarboxylic acid transporters), member 12a</fullName>
    </submittedName>
</protein>
<feature type="non-terminal residue" evidence="1">
    <location>
        <position position="73"/>
    </location>
</feature>
<reference evidence="1" key="2">
    <citation type="submission" date="2016-06" db="EMBL/GenBank/DDBJ databases">
        <title>The genome of a short-lived fish provides insights into sex chromosome evolution and the genetic control of aging.</title>
        <authorList>
            <person name="Reichwald K."/>
            <person name="Felder M."/>
            <person name="Petzold A."/>
            <person name="Koch P."/>
            <person name="Groth M."/>
            <person name="Platzer M."/>
        </authorList>
    </citation>
    <scope>NUCLEOTIDE SEQUENCE</scope>
    <source>
        <tissue evidence="1">Brain</tissue>
    </source>
</reference>
<feature type="non-terminal residue" evidence="1">
    <location>
        <position position="1"/>
    </location>
</feature>
<gene>
    <name evidence="1" type="primary">SLC16A12A</name>
</gene>
<organism evidence="1">
    <name type="scientific">Nothobranchius furzeri</name>
    <name type="common">Turquoise killifish</name>
    <dbReference type="NCBI Taxonomy" id="105023"/>
    <lineage>
        <taxon>Eukaryota</taxon>
        <taxon>Metazoa</taxon>
        <taxon>Chordata</taxon>
        <taxon>Craniata</taxon>
        <taxon>Vertebrata</taxon>
        <taxon>Euteleostomi</taxon>
        <taxon>Actinopterygii</taxon>
        <taxon>Neopterygii</taxon>
        <taxon>Teleostei</taxon>
        <taxon>Neoteleostei</taxon>
        <taxon>Acanthomorphata</taxon>
        <taxon>Ovalentaria</taxon>
        <taxon>Atherinomorphae</taxon>
        <taxon>Cyprinodontiformes</taxon>
        <taxon>Nothobranchiidae</taxon>
        <taxon>Nothobranchius</taxon>
    </lineage>
</organism>
<sequence>LLDVSWQPSAFEPSPGNESLLIHFSRCVSMFFVEFQMHFEKDYSSTAWIHSMMDSTTMLCGRTDLLFRICKLN</sequence>
<proteinExistence type="predicted"/>
<evidence type="ECO:0000313" key="1">
    <source>
        <dbReference type="EMBL" id="SBP60076.1"/>
    </source>
</evidence>
<accession>A0A1A8B028</accession>
<dbReference type="AlphaFoldDB" id="A0A1A8B028"/>
<name>A0A1A8B028_NOTFU</name>
<dbReference type="EMBL" id="HADY01021591">
    <property type="protein sequence ID" value="SBP60076.1"/>
    <property type="molecule type" value="Transcribed_RNA"/>
</dbReference>